<comment type="caution">
    <text evidence="2">The sequence shown here is derived from an EMBL/GenBank/DDBJ whole genome shotgun (WGS) entry which is preliminary data.</text>
</comment>
<reference evidence="2 3" key="1">
    <citation type="submission" date="2018-12" db="EMBL/GenBank/DDBJ databases">
        <title>Genome analysis provides insights into bioremediation potentialities of Halogeometricum borinquense strain N11.</title>
        <authorList>
            <person name="Najjari A."/>
            <person name="Youssef N."/>
            <person name="Fhoula I."/>
            <person name="Ben Dhia O."/>
            <person name="Mahjoubi M."/>
            <person name="Ouzari H.I."/>
            <person name="Cherif A."/>
        </authorList>
    </citation>
    <scope>NUCLEOTIDE SEQUENCE [LARGE SCALE GENOMIC DNA]</scope>
    <source>
        <strain evidence="2 3">N11</strain>
    </source>
</reference>
<dbReference type="EMBL" id="RZHH01000003">
    <property type="protein sequence ID" value="RYJ08640.1"/>
    <property type="molecule type" value="Genomic_DNA"/>
</dbReference>
<keyword evidence="1" id="KW-0472">Membrane</keyword>
<protein>
    <submittedName>
        <fullName evidence="2">Uncharacterized protein</fullName>
    </submittedName>
</protein>
<sequence length="165" mass="18168">MTGGGLLAFFVFILAIGNTVELAPIRMYIFMLPLLLGVLATRFDRYGQRVKQGATVLVAVFVVTQVFAIAPNILLTDTSEGSIQGGHYTPDELAAADWVKEFGTESIVGYEQELWEAIADTLWYEEGTVPCSTRLKSYRDEVPRSTQQSNIVYSSGKTSIGKCMK</sequence>
<gene>
    <name evidence="2" type="ORF">ELS19_19340</name>
</gene>
<dbReference type="RefSeq" id="WP_129786584.1">
    <property type="nucleotide sequence ID" value="NZ_RZHH01000003.1"/>
</dbReference>
<evidence type="ECO:0000313" key="3">
    <source>
        <dbReference type="Proteomes" id="UP000294028"/>
    </source>
</evidence>
<feature type="transmembrane region" description="Helical" evidence="1">
    <location>
        <begin position="55"/>
        <end position="75"/>
    </location>
</feature>
<organism evidence="2 3">
    <name type="scientific">Halogeometricum borinquense</name>
    <dbReference type="NCBI Taxonomy" id="60847"/>
    <lineage>
        <taxon>Archaea</taxon>
        <taxon>Methanobacteriati</taxon>
        <taxon>Methanobacteriota</taxon>
        <taxon>Stenosarchaea group</taxon>
        <taxon>Halobacteria</taxon>
        <taxon>Halobacteriales</taxon>
        <taxon>Haloferacaceae</taxon>
        <taxon>Halogeometricum</taxon>
    </lineage>
</organism>
<evidence type="ECO:0000313" key="2">
    <source>
        <dbReference type="EMBL" id="RYJ08640.1"/>
    </source>
</evidence>
<keyword evidence="1" id="KW-1133">Transmembrane helix</keyword>
<accession>A0A482T1N8</accession>
<dbReference type="Proteomes" id="UP000294028">
    <property type="component" value="Unassembled WGS sequence"/>
</dbReference>
<dbReference type="AlphaFoldDB" id="A0A482T1N8"/>
<proteinExistence type="predicted"/>
<evidence type="ECO:0000256" key="1">
    <source>
        <dbReference type="SAM" id="Phobius"/>
    </source>
</evidence>
<keyword evidence="1" id="KW-0812">Transmembrane</keyword>
<name>A0A482T1N8_9EURY</name>